<reference evidence="2" key="1">
    <citation type="journal article" date="2014" name="Int. J. Syst. Evol. Microbiol.">
        <title>Complete genome sequence of Corynebacterium casei LMG S-19264T (=DSM 44701T), isolated from a smear-ripened cheese.</title>
        <authorList>
            <consortium name="US DOE Joint Genome Institute (JGI-PGF)"/>
            <person name="Walter F."/>
            <person name="Albersmeier A."/>
            <person name="Kalinowski J."/>
            <person name="Ruckert C."/>
        </authorList>
    </citation>
    <scope>NUCLEOTIDE SEQUENCE</scope>
    <source>
        <strain evidence="2">CGMCC 4.5737</strain>
    </source>
</reference>
<dbReference type="EMBL" id="BMMK01000044">
    <property type="protein sequence ID" value="GGM79544.1"/>
    <property type="molecule type" value="Genomic_DNA"/>
</dbReference>
<feature type="region of interest" description="Disordered" evidence="1">
    <location>
        <begin position="26"/>
        <end position="45"/>
    </location>
</feature>
<protein>
    <recommendedName>
        <fullName evidence="4">Lasso RiPP family leader peptide-containing protein</fullName>
    </recommendedName>
</protein>
<comment type="caution">
    <text evidence="2">The sequence shown here is derived from an EMBL/GenBank/DDBJ whole genome shotgun (WGS) entry which is preliminary data.</text>
</comment>
<keyword evidence="3" id="KW-1185">Reference proteome</keyword>
<evidence type="ECO:0008006" key="4">
    <source>
        <dbReference type="Google" id="ProtNLM"/>
    </source>
</evidence>
<accession>A0A8J3CHV3</accession>
<proteinExistence type="predicted"/>
<evidence type="ECO:0000256" key="1">
    <source>
        <dbReference type="SAM" id="MobiDB-lite"/>
    </source>
</evidence>
<dbReference type="AlphaFoldDB" id="A0A8J3CHV3"/>
<sequence>MPENHERPVGYEPPVLTEVGRFDAVTKGQYSKSNSDDTDAGGYWE</sequence>
<gene>
    <name evidence="2" type="ORF">GCM10012275_57750</name>
</gene>
<dbReference type="NCBIfam" id="NF033521">
    <property type="entry name" value="lasso_leader_L3"/>
    <property type="match status" value="1"/>
</dbReference>
<evidence type="ECO:0000313" key="3">
    <source>
        <dbReference type="Proteomes" id="UP000637578"/>
    </source>
</evidence>
<dbReference type="RefSeq" id="WP_189061595.1">
    <property type="nucleotide sequence ID" value="NZ_BMMK01000044.1"/>
</dbReference>
<organism evidence="2 3">
    <name type="scientific">Longimycelium tulufanense</name>
    <dbReference type="NCBI Taxonomy" id="907463"/>
    <lineage>
        <taxon>Bacteria</taxon>
        <taxon>Bacillati</taxon>
        <taxon>Actinomycetota</taxon>
        <taxon>Actinomycetes</taxon>
        <taxon>Pseudonocardiales</taxon>
        <taxon>Pseudonocardiaceae</taxon>
        <taxon>Longimycelium</taxon>
    </lineage>
</organism>
<evidence type="ECO:0000313" key="2">
    <source>
        <dbReference type="EMBL" id="GGM79544.1"/>
    </source>
</evidence>
<dbReference type="Proteomes" id="UP000637578">
    <property type="component" value="Unassembled WGS sequence"/>
</dbReference>
<name>A0A8J3CHV3_9PSEU</name>
<reference evidence="2" key="2">
    <citation type="submission" date="2020-09" db="EMBL/GenBank/DDBJ databases">
        <authorList>
            <person name="Sun Q."/>
            <person name="Zhou Y."/>
        </authorList>
    </citation>
    <scope>NUCLEOTIDE SEQUENCE</scope>
    <source>
        <strain evidence="2">CGMCC 4.5737</strain>
    </source>
</reference>